<organism evidence="8 9">
    <name type="scientific">Helobdella robusta</name>
    <name type="common">Californian leech</name>
    <dbReference type="NCBI Taxonomy" id="6412"/>
    <lineage>
        <taxon>Eukaryota</taxon>
        <taxon>Metazoa</taxon>
        <taxon>Spiralia</taxon>
        <taxon>Lophotrochozoa</taxon>
        <taxon>Annelida</taxon>
        <taxon>Clitellata</taxon>
        <taxon>Hirudinea</taxon>
        <taxon>Rhynchobdellida</taxon>
        <taxon>Glossiphoniidae</taxon>
        <taxon>Helobdella</taxon>
    </lineage>
</organism>
<feature type="compositionally biased region" description="Acidic residues" evidence="5">
    <location>
        <begin position="351"/>
        <end position="360"/>
    </location>
</feature>
<dbReference type="OMA" id="CLPMVIP"/>
<evidence type="ECO:0000256" key="3">
    <source>
        <dbReference type="ARBA" id="ARBA00022989"/>
    </source>
</evidence>
<dbReference type="CTD" id="20198429"/>
<dbReference type="GO" id="GO:0016020">
    <property type="term" value="C:membrane"/>
    <property type="evidence" value="ECO:0000318"/>
    <property type="project" value="GO_Central"/>
</dbReference>
<dbReference type="KEGG" id="hro:HELRODRAFT_159741"/>
<feature type="compositionally biased region" description="Polar residues" evidence="5">
    <location>
        <begin position="1"/>
        <end position="15"/>
    </location>
</feature>
<feature type="transmembrane region" description="Helical" evidence="6">
    <location>
        <begin position="239"/>
        <end position="257"/>
    </location>
</feature>
<keyword evidence="2 6" id="KW-0812">Transmembrane</keyword>
<evidence type="ECO:0000256" key="6">
    <source>
        <dbReference type="SAM" id="Phobius"/>
    </source>
</evidence>
<keyword evidence="9" id="KW-1185">Reference proteome</keyword>
<sequence length="375" mass="41759">MENINSISSSNHTGNTTTDDTTDDDDDFLKTLEVCIPVGAPTAENLVEHLPTSGYILFGILCLFTVITIVIYLEEIVFLLKTFSISSRKKKTIWVLAFYPMFSMCGLLACFIPRCATLVDLIANLYFATCLYNFGRLIINYLGGSRRVWSLVGDAPRMVDFATLPVAIVRPLALFVAAVLWTNGSYVQGEMKISRAFLYITVINVTSTLIAVYGLMLLRKVFMPELEKKFKIGGKIASIQLCLIASIIPNLVLNLLLVNSKLPCTKLLSPKTIAEEILHISWILMMLPFSLLARKFFRTRDDAIGYADRPIFLIGQEAASKDLIGQESSVANNSTTNSSATTTTKNKKYDDDDDGSEYDDDRFFDKSKLPTIIVK</sequence>
<keyword evidence="3 6" id="KW-1133">Transmembrane helix</keyword>
<feature type="transmembrane region" description="Helical" evidence="6">
    <location>
        <begin position="92"/>
        <end position="112"/>
    </location>
</feature>
<dbReference type="SMART" id="SM01417">
    <property type="entry name" value="Solute_trans_a"/>
    <property type="match status" value="1"/>
</dbReference>
<dbReference type="OrthoDB" id="5832279at2759"/>
<feature type="region of interest" description="Disordered" evidence="5">
    <location>
        <begin position="329"/>
        <end position="363"/>
    </location>
</feature>
<evidence type="ECO:0000256" key="4">
    <source>
        <dbReference type="ARBA" id="ARBA00023136"/>
    </source>
</evidence>
<reference evidence="7 9" key="2">
    <citation type="journal article" date="2013" name="Nature">
        <title>Insights into bilaterian evolution from three spiralian genomes.</title>
        <authorList>
            <person name="Simakov O."/>
            <person name="Marletaz F."/>
            <person name="Cho S.J."/>
            <person name="Edsinger-Gonzales E."/>
            <person name="Havlak P."/>
            <person name="Hellsten U."/>
            <person name="Kuo D.H."/>
            <person name="Larsson T."/>
            <person name="Lv J."/>
            <person name="Arendt D."/>
            <person name="Savage R."/>
            <person name="Osoegawa K."/>
            <person name="de Jong P."/>
            <person name="Grimwood J."/>
            <person name="Chapman J.A."/>
            <person name="Shapiro H."/>
            <person name="Aerts A."/>
            <person name="Otillar R.P."/>
            <person name="Terry A.Y."/>
            <person name="Boore J.L."/>
            <person name="Grigoriev I.V."/>
            <person name="Lindberg D.R."/>
            <person name="Seaver E.C."/>
            <person name="Weisblat D.A."/>
            <person name="Putnam N.H."/>
            <person name="Rokhsar D.S."/>
        </authorList>
    </citation>
    <scope>NUCLEOTIDE SEQUENCE</scope>
</reference>
<dbReference type="RefSeq" id="XP_009009844.1">
    <property type="nucleotide sequence ID" value="XM_009011596.1"/>
</dbReference>
<gene>
    <name evidence="8" type="primary">20198429</name>
    <name evidence="7" type="ORF">HELRODRAFT_159741</name>
</gene>
<proteinExistence type="predicted"/>
<dbReference type="Pfam" id="PF03619">
    <property type="entry name" value="Solute_trans_a"/>
    <property type="match status" value="1"/>
</dbReference>
<dbReference type="PANTHER" id="PTHR23423">
    <property type="entry name" value="ORGANIC SOLUTE TRANSPORTER-RELATED"/>
    <property type="match status" value="1"/>
</dbReference>
<feature type="transmembrane region" description="Helical" evidence="6">
    <location>
        <begin position="118"/>
        <end position="139"/>
    </location>
</feature>
<feature type="transmembrane region" description="Helical" evidence="6">
    <location>
        <begin position="159"/>
        <end position="181"/>
    </location>
</feature>
<feature type="transmembrane region" description="Helical" evidence="6">
    <location>
        <begin position="196"/>
        <end position="218"/>
    </location>
</feature>
<evidence type="ECO:0000256" key="1">
    <source>
        <dbReference type="ARBA" id="ARBA00004141"/>
    </source>
</evidence>
<dbReference type="AlphaFoldDB" id="T1EPC9"/>
<evidence type="ECO:0000256" key="5">
    <source>
        <dbReference type="SAM" id="MobiDB-lite"/>
    </source>
</evidence>
<dbReference type="eggNOG" id="KOG2641">
    <property type="taxonomic scope" value="Eukaryota"/>
</dbReference>
<comment type="subcellular location">
    <subcellularLocation>
        <location evidence="1">Membrane</location>
        <topology evidence="1">Multi-pass membrane protein</topology>
    </subcellularLocation>
</comment>
<accession>T1EPC9</accession>
<dbReference type="InParanoid" id="T1EPC9"/>
<reference evidence="9" key="1">
    <citation type="submission" date="2012-12" db="EMBL/GenBank/DDBJ databases">
        <authorList>
            <person name="Hellsten U."/>
            <person name="Grimwood J."/>
            <person name="Chapman J.A."/>
            <person name="Shapiro H."/>
            <person name="Aerts A."/>
            <person name="Otillar R.P."/>
            <person name="Terry A.Y."/>
            <person name="Boore J.L."/>
            <person name="Simakov O."/>
            <person name="Marletaz F."/>
            <person name="Cho S.-J."/>
            <person name="Edsinger-Gonzales E."/>
            <person name="Havlak P."/>
            <person name="Kuo D.-H."/>
            <person name="Larsson T."/>
            <person name="Lv J."/>
            <person name="Arendt D."/>
            <person name="Savage R."/>
            <person name="Osoegawa K."/>
            <person name="de Jong P."/>
            <person name="Lindberg D.R."/>
            <person name="Seaver E.C."/>
            <person name="Weisblat D.A."/>
            <person name="Putnam N.H."/>
            <person name="Grigoriev I.V."/>
            <person name="Rokhsar D.S."/>
        </authorList>
    </citation>
    <scope>NUCLEOTIDE SEQUENCE</scope>
</reference>
<dbReference type="InterPro" id="IPR005178">
    <property type="entry name" value="Ostalpha/TMEM184C"/>
</dbReference>
<dbReference type="HOGENOM" id="CLU_738246_0_0_1"/>
<reference evidence="8" key="3">
    <citation type="submission" date="2015-06" db="UniProtKB">
        <authorList>
            <consortium name="EnsemblMetazoa"/>
        </authorList>
    </citation>
    <scope>IDENTIFICATION</scope>
</reference>
<dbReference type="EMBL" id="AMQM01000329">
    <property type="status" value="NOT_ANNOTATED_CDS"/>
    <property type="molecule type" value="Genomic_DNA"/>
</dbReference>
<dbReference type="GO" id="GO:0022857">
    <property type="term" value="F:transmembrane transporter activity"/>
    <property type="evidence" value="ECO:0000318"/>
    <property type="project" value="GO_Central"/>
</dbReference>
<dbReference type="STRING" id="6412.T1EPC9"/>
<evidence type="ECO:0000313" key="9">
    <source>
        <dbReference type="Proteomes" id="UP000015101"/>
    </source>
</evidence>
<evidence type="ECO:0000313" key="8">
    <source>
        <dbReference type="EnsemblMetazoa" id="HelroP159741"/>
    </source>
</evidence>
<dbReference type="EMBL" id="KB095811">
    <property type="protein sequence ID" value="ESO13124.1"/>
    <property type="molecule type" value="Genomic_DNA"/>
</dbReference>
<feature type="region of interest" description="Disordered" evidence="5">
    <location>
        <begin position="1"/>
        <end position="22"/>
    </location>
</feature>
<feature type="compositionally biased region" description="Low complexity" evidence="5">
    <location>
        <begin position="331"/>
        <end position="344"/>
    </location>
</feature>
<dbReference type="GeneID" id="20198429"/>
<evidence type="ECO:0000313" key="7">
    <source>
        <dbReference type="EMBL" id="ESO13124.1"/>
    </source>
</evidence>
<protein>
    <submittedName>
        <fullName evidence="7 8">Uncharacterized protein</fullName>
    </submittedName>
</protein>
<dbReference type="EnsemblMetazoa" id="HelroT159741">
    <property type="protein sequence ID" value="HelroP159741"/>
    <property type="gene ID" value="HelroG159741"/>
</dbReference>
<keyword evidence="4 6" id="KW-0472">Membrane</keyword>
<feature type="transmembrane region" description="Helical" evidence="6">
    <location>
        <begin position="277"/>
        <end position="293"/>
    </location>
</feature>
<dbReference type="Proteomes" id="UP000015101">
    <property type="component" value="Unassembled WGS sequence"/>
</dbReference>
<name>T1EPC9_HELRO</name>
<feature type="transmembrane region" description="Helical" evidence="6">
    <location>
        <begin position="55"/>
        <end position="80"/>
    </location>
</feature>
<evidence type="ECO:0000256" key="2">
    <source>
        <dbReference type="ARBA" id="ARBA00022692"/>
    </source>
</evidence>